<evidence type="ECO:0000313" key="3">
    <source>
        <dbReference type="Proteomes" id="UP000019254"/>
    </source>
</evidence>
<accession>W7BQN3</accession>
<dbReference type="EMBL" id="AODE01000040">
    <property type="protein sequence ID" value="EUJ25481.1"/>
    <property type="molecule type" value="Genomic_DNA"/>
</dbReference>
<reference evidence="2 3" key="1">
    <citation type="journal article" date="2014" name="Int. J. Syst. Evol. Microbiol.">
        <title>Listeria floridensis sp. nov., Listeria aquatica sp. nov., Listeria cornellensis sp. nov., Listeria riparia sp. nov. and Listeria grandensis sp. nov., from agricultural and natural environments.</title>
        <authorList>
            <person name="den Bakker H.C."/>
            <person name="Warchocki S."/>
            <person name="Wright E.M."/>
            <person name="Allred A.F."/>
            <person name="Ahlstrom C."/>
            <person name="Manuel C.S."/>
            <person name="Stasiewicz M.J."/>
            <person name="Burrell A."/>
            <person name="Roof S."/>
            <person name="Strawn L."/>
            <person name="Fortes E.D."/>
            <person name="Nightingale K.K."/>
            <person name="Kephart D."/>
            <person name="Wiedmann M."/>
        </authorList>
    </citation>
    <scope>NUCLEOTIDE SEQUENCE [LARGE SCALE GENOMIC DNA]</scope>
    <source>
        <strain evidence="3">FSL F6-969</strain>
    </source>
</reference>
<protein>
    <submittedName>
        <fullName evidence="2">Uncharacterized protein</fullName>
    </submittedName>
</protein>
<gene>
    <name evidence="2" type="ORF">PCORN_17038</name>
</gene>
<keyword evidence="1" id="KW-1133">Transmembrane helix</keyword>
<keyword evidence="3" id="KW-1185">Reference proteome</keyword>
<name>W7BQN3_9LIST</name>
<dbReference type="Proteomes" id="UP000019254">
    <property type="component" value="Unassembled WGS sequence"/>
</dbReference>
<feature type="transmembrane region" description="Helical" evidence="1">
    <location>
        <begin position="78"/>
        <end position="95"/>
    </location>
</feature>
<proteinExistence type="predicted"/>
<organism evidence="2 3">
    <name type="scientific">Listeria cornellensis FSL F6-0969</name>
    <dbReference type="NCBI Taxonomy" id="1265820"/>
    <lineage>
        <taxon>Bacteria</taxon>
        <taxon>Bacillati</taxon>
        <taxon>Bacillota</taxon>
        <taxon>Bacilli</taxon>
        <taxon>Bacillales</taxon>
        <taxon>Listeriaceae</taxon>
        <taxon>Listeria</taxon>
    </lineage>
</organism>
<keyword evidence="1" id="KW-0812">Transmembrane</keyword>
<comment type="caution">
    <text evidence="2">The sequence shown here is derived from an EMBL/GenBank/DDBJ whole genome shotgun (WGS) entry which is preliminary data.</text>
</comment>
<evidence type="ECO:0000256" key="1">
    <source>
        <dbReference type="SAM" id="Phobius"/>
    </source>
</evidence>
<feature type="transmembrane region" description="Helical" evidence="1">
    <location>
        <begin position="52"/>
        <end position="72"/>
    </location>
</feature>
<sequence>MNRWNETWNSKRTNVILIFIFLSMVVPLVPAILALLVIAILLYVIKDIPLKILNYYLFLGVVISGFLGPYLALPEFPSFFLFRVLIILHMVLFLFEKKGF</sequence>
<dbReference type="AlphaFoldDB" id="W7BQN3"/>
<evidence type="ECO:0000313" key="2">
    <source>
        <dbReference type="EMBL" id="EUJ25481.1"/>
    </source>
</evidence>
<feature type="transmembrane region" description="Helical" evidence="1">
    <location>
        <begin position="15"/>
        <end position="45"/>
    </location>
</feature>
<keyword evidence="1" id="KW-0472">Membrane</keyword>
<dbReference type="RefSeq" id="WP_036082081.1">
    <property type="nucleotide sequence ID" value="NZ_AODE01000040.1"/>
</dbReference>